<feature type="non-terminal residue" evidence="10">
    <location>
        <position position="1"/>
    </location>
</feature>
<keyword evidence="5 8" id="KW-0106">Calcium</keyword>
<comment type="subcellular location">
    <subcellularLocation>
        <location evidence="1">Membrane</location>
    </subcellularLocation>
</comment>
<dbReference type="PANTHER" id="PTHR24026">
    <property type="entry name" value="FAT ATYPICAL CADHERIN-RELATED"/>
    <property type="match status" value="1"/>
</dbReference>
<dbReference type="InterPro" id="IPR002126">
    <property type="entry name" value="Cadherin-like_dom"/>
</dbReference>
<evidence type="ECO:0000313" key="11">
    <source>
        <dbReference type="Proteomes" id="UP000292052"/>
    </source>
</evidence>
<evidence type="ECO:0000259" key="9">
    <source>
        <dbReference type="PROSITE" id="PS50268"/>
    </source>
</evidence>
<keyword evidence="2" id="KW-0812">Transmembrane</keyword>
<dbReference type="SMART" id="SM00112">
    <property type="entry name" value="CA"/>
    <property type="match status" value="1"/>
</dbReference>
<feature type="domain" description="Cadherin" evidence="9">
    <location>
        <begin position="23"/>
        <end position="132"/>
    </location>
</feature>
<dbReference type="GO" id="GO:0005509">
    <property type="term" value="F:calcium ion binding"/>
    <property type="evidence" value="ECO:0007669"/>
    <property type="project" value="UniProtKB-UniRule"/>
</dbReference>
<evidence type="ECO:0000256" key="4">
    <source>
        <dbReference type="ARBA" id="ARBA00022737"/>
    </source>
</evidence>
<evidence type="ECO:0000256" key="2">
    <source>
        <dbReference type="ARBA" id="ARBA00022692"/>
    </source>
</evidence>
<keyword evidence="7" id="KW-0472">Membrane</keyword>
<accession>A0A482WAW8</accession>
<dbReference type="GO" id="GO:0005886">
    <property type="term" value="C:plasma membrane"/>
    <property type="evidence" value="ECO:0007669"/>
    <property type="project" value="UniProtKB-SubCell"/>
</dbReference>
<dbReference type="PROSITE" id="PS00232">
    <property type="entry name" value="CADHERIN_1"/>
    <property type="match status" value="1"/>
</dbReference>
<dbReference type="CDD" id="cd11304">
    <property type="entry name" value="Cadherin_repeat"/>
    <property type="match status" value="1"/>
</dbReference>
<protein>
    <submittedName>
        <fullName evidence="10">Cadherin domain containing protein</fullName>
    </submittedName>
</protein>
<dbReference type="AlphaFoldDB" id="A0A482WAW8"/>
<organism evidence="10 11">
    <name type="scientific">Asbolus verrucosus</name>
    <name type="common">Desert ironclad beetle</name>
    <dbReference type="NCBI Taxonomy" id="1661398"/>
    <lineage>
        <taxon>Eukaryota</taxon>
        <taxon>Metazoa</taxon>
        <taxon>Ecdysozoa</taxon>
        <taxon>Arthropoda</taxon>
        <taxon>Hexapoda</taxon>
        <taxon>Insecta</taxon>
        <taxon>Pterygota</taxon>
        <taxon>Neoptera</taxon>
        <taxon>Endopterygota</taxon>
        <taxon>Coleoptera</taxon>
        <taxon>Polyphaga</taxon>
        <taxon>Cucujiformia</taxon>
        <taxon>Tenebrionidae</taxon>
        <taxon>Pimeliinae</taxon>
        <taxon>Asbolus</taxon>
    </lineage>
</organism>
<feature type="domain" description="Cadherin" evidence="9">
    <location>
        <begin position="1"/>
        <end position="22"/>
    </location>
</feature>
<proteinExistence type="predicted"/>
<evidence type="ECO:0000256" key="3">
    <source>
        <dbReference type="ARBA" id="ARBA00022729"/>
    </source>
</evidence>
<name>A0A482WAW8_ASBVE</name>
<reference evidence="10 11" key="1">
    <citation type="submission" date="2017-03" db="EMBL/GenBank/DDBJ databases">
        <title>Genome of the blue death feigning beetle - Asbolus verrucosus.</title>
        <authorList>
            <person name="Rider S.D."/>
        </authorList>
    </citation>
    <scope>NUCLEOTIDE SEQUENCE [LARGE SCALE GENOMIC DNA]</scope>
    <source>
        <strain evidence="10">Butters</strain>
        <tissue evidence="10">Head and leg muscle</tissue>
    </source>
</reference>
<keyword evidence="11" id="KW-1185">Reference proteome</keyword>
<dbReference type="Proteomes" id="UP000292052">
    <property type="component" value="Unassembled WGS sequence"/>
</dbReference>
<keyword evidence="3" id="KW-0732">Signal</keyword>
<dbReference type="PROSITE" id="PS50268">
    <property type="entry name" value="CADHERIN_2"/>
    <property type="match status" value="2"/>
</dbReference>
<gene>
    <name evidence="10" type="ORF">BDFB_013691</name>
</gene>
<sequence>GLSTTAMVKIQVTDVNDNRPTFYPRVYNVSLREGGASSSATTPVVVVATTDPDSGRFGTVTYKIVAGNDAGLFRIDKNSGEIFVSRPNLLSTRSQPYHRLNISATDGGNLKSMADAEVFISVIDSAQRPPIFEHPRYTYTVSENVKKDTVVGNVKATVRDSGE</sequence>
<evidence type="ECO:0000256" key="5">
    <source>
        <dbReference type="ARBA" id="ARBA00022837"/>
    </source>
</evidence>
<dbReference type="InterPro" id="IPR020894">
    <property type="entry name" value="Cadherin_CS"/>
</dbReference>
<evidence type="ECO:0000256" key="8">
    <source>
        <dbReference type="PROSITE-ProRule" id="PRU00043"/>
    </source>
</evidence>
<comment type="caution">
    <text evidence="10">The sequence shown here is derived from an EMBL/GenBank/DDBJ whole genome shotgun (WGS) entry which is preliminary data.</text>
</comment>
<dbReference type="Gene3D" id="2.60.40.60">
    <property type="entry name" value="Cadherins"/>
    <property type="match status" value="3"/>
</dbReference>
<dbReference type="InterPro" id="IPR015919">
    <property type="entry name" value="Cadherin-like_sf"/>
</dbReference>
<dbReference type="PANTHER" id="PTHR24026:SF126">
    <property type="entry name" value="PROTOCADHERIN FAT 4"/>
    <property type="match status" value="1"/>
</dbReference>
<dbReference type="OrthoDB" id="6252479at2759"/>
<dbReference type="PRINTS" id="PR00205">
    <property type="entry name" value="CADHERIN"/>
</dbReference>
<dbReference type="EMBL" id="QDEB01009938">
    <property type="protein sequence ID" value="RZC42214.1"/>
    <property type="molecule type" value="Genomic_DNA"/>
</dbReference>
<evidence type="ECO:0000256" key="6">
    <source>
        <dbReference type="ARBA" id="ARBA00022989"/>
    </source>
</evidence>
<dbReference type="SUPFAM" id="SSF49313">
    <property type="entry name" value="Cadherin-like"/>
    <property type="match status" value="1"/>
</dbReference>
<keyword evidence="4" id="KW-0677">Repeat</keyword>
<dbReference type="Pfam" id="PF00028">
    <property type="entry name" value="Cadherin"/>
    <property type="match status" value="1"/>
</dbReference>
<evidence type="ECO:0000256" key="1">
    <source>
        <dbReference type="ARBA" id="ARBA00004370"/>
    </source>
</evidence>
<keyword evidence="6" id="KW-1133">Transmembrane helix</keyword>
<evidence type="ECO:0000256" key="7">
    <source>
        <dbReference type="ARBA" id="ARBA00023136"/>
    </source>
</evidence>
<dbReference type="GO" id="GO:0007156">
    <property type="term" value="P:homophilic cell adhesion via plasma membrane adhesion molecules"/>
    <property type="evidence" value="ECO:0007669"/>
    <property type="project" value="InterPro"/>
</dbReference>
<dbReference type="FunFam" id="2.60.40.60:FF:000060">
    <property type="entry name" value="Putative cadherin-23"/>
    <property type="match status" value="1"/>
</dbReference>
<dbReference type="STRING" id="1661398.A0A482WAW8"/>
<evidence type="ECO:0000313" key="10">
    <source>
        <dbReference type="EMBL" id="RZC42214.1"/>
    </source>
</evidence>